<dbReference type="AlphaFoldDB" id="A0A1J3D130"/>
<dbReference type="PANTHER" id="PTHR31681:SF34">
    <property type="entry name" value="DUF295 DOMAIN-CONTAINING PROTEIN"/>
    <property type="match status" value="1"/>
</dbReference>
<dbReference type="InterPro" id="IPR005174">
    <property type="entry name" value="KIB1-4_b-propeller"/>
</dbReference>
<dbReference type="EMBL" id="GEVM01024876">
    <property type="protein sequence ID" value="JAU81062.1"/>
    <property type="molecule type" value="Transcribed_RNA"/>
</dbReference>
<dbReference type="EMBL" id="GEVI01018503">
    <property type="protein sequence ID" value="JAU13817.1"/>
    <property type="molecule type" value="Transcribed_RNA"/>
</dbReference>
<reference evidence="2" key="1">
    <citation type="submission" date="2016-07" db="EMBL/GenBank/DDBJ databases">
        <title>De novo transcriptome assembly of four accessions of the metal hyperaccumulator plant Noccaea caerulescens.</title>
        <authorList>
            <person name="Blande D."/>
            <person name="Halimaa P."/>
            <person name="Tervahauta A.I."/>
            <person name="Aarts M.G."/>
            <person name="Karenlampi S.O."/>
        </authorList>
    </citation>
    <scope>NUCLEOTIDE SEQUENCE</scope>
</reference>
<name>A0A1J3D130_NOCCA</name>
<gene>
    <name evidence="2" type="ORF">GA_TR19308_c0_g1_i1_g.63521</name>
    <name evidence="3" type="ORF">MP_TR5952_c1_g1_i1_g.16858</name>
</gene>
<dbReference type="PANTHER" id="PTHR31681">
    <property type="entry name" value="C2H2-LIKE ZINC FINGER PROTEIN"/>
    <property type="match status" value="1"/>
</dbReference>
<dbReference type="Pfam" id="PF03478">
    <property type="entry name" value="Beta-prop_KIB1-4"/>
    <property type="match status" value="1"/>
</dbReference>
<feature type="domain" description="KIB1-4 beta-propeller" evidence="1">
    <location>
        <begin position="48"/>
        <end position="294"/>
    </location>
</feature>
<accession>A0A1J3D130</accession>
<organism evidence="2">
    <name type="scientific">Noccaea caerulescens</name>
    <name type="common">Alpine penny-cress</name>
    <name type="synonym">Thlaspi caerulescens</name>
    <dbReference type="NCBI Taxonomy" id="107243"/>
    <lineage>
        <taxon>Eukaryota</taxon>
        <taxon>Viridiplantae</taxon>
        <taxon>Streptophyta</taxon>
        <taxon>Embryophyta</taxon>
        <taxon>Tracheophyta</taxon>
        <taxon>Spermatophyta</taxon>
        <taxon>Magnoliopsida</taxon>
        <taxon>eudicotyledons</taxon>
        <taxon>Gunneridae</taxon>
        <taxon>Pentapetalae</taxon>
        <taxon>rosids</taxon>
        <taxon>malvids</taxon>
        <taxon>Brassicales</taxon>
        <taxon>Brassicaceae</taxon>
        <taxon>Coluteocarpeae</taxon>
        <taxon>Noccaea</taxon>
    </lineage>
</organism>
<evidence type="ECO:0000313" key="2">
    <source>
        <dbReference type="EMBL" id="JAU13817.1"/>
    </source>
</evidence>
<evidence type="ECO:0000313" key="3">
    <source>
        <dbReference type="EMBL" id="JAU81062.1"/>
    </source>
</evidence>
<evidence type="ECO:0000259" key="1">
    <source>
        <dbReference type="Pfam" id="PF03478"/>
    </source>
</evidence>
<protein>
    <recommendedName>
        <fullName evidence="1">KIB1-4 beta-propeller domain-containing protein</fullName>
    </recommendedName>
</protein>
<proteinExistence type="predicted"/>
<sequence length="334" mass="37970">MSLLLSKLSSRKAHALRHLTTRFFSTSFRNGDVEITNFCGWSFATEKKEMGTIGSSNGWVATLKDGVVCLQDDLNPNASDTNPKRISLPPLVTLPRCQTQIVTNLAMSSSSPEDEDCVVAVKFLGPQLSFCRPARGNSEWTNVRIADSSFFNSHVMYSERDEMFSMPSSEGNYIGSWDIGEHIHNRKVLKLRYRNLPKLVQKEWELLDSCFRSEHLVESRFTGETFLVKWYTKRNSDNNNGKMRTERFFVFNTDEEGNAVYTRDIGDLCIQLSKAETFCLPARFIDGYDNYINFLGTDHLGSGSVANTLTDNYDYAFSSSGTPPYWIPRKKKID</sequence>